<dbReference type="Proteomes" id="UP000648187">
    <property type="component" value="Unassembled WGS sequence"/>
</dbReference>
<gene>
    <name evidence="4" type="ORF">HW555_011102</name>
</gene>
<keyword evidence="2" id="KW-0812">Transmembrane</keyword>
<protein>
    <recommendedName>
        <fullName evidence="3">Peptidase A2 domain-containing protein</fullName>
    </recommendedName>
</protein>
<evidence type="ECO:0000313" key="5">
    <source>
        <dbReference type="Proteomes" id="UP000648187"/>
    </source>
</evidence>
<dbReference type="InterPro" id="IPR001995">
    <property type="entry name" value="Peptidase_A2_cat"/>
</dbReference>
<reference evidence="4" key="1">
    <citation type="submission" date="2020-08" db="EMBL/GenBank/DDBJ databases">
        <title>Spodoptera exigua strain:BAW_Kor-Di-RS1 Genome sequencing and assembly.</title>
        <authorList>
            <person name="Kim J."/>
            <person name="Nam H.Y."/>
            <person name="Kwon M."/>
            <person name="Choi J.H."/>
            <person name="Cho S.R."/>
            <person name="Kim G.-H."/>
        </authorList>
    </citation>
    <scope>NUCLEOTIDE SEQUENCE</scope>
    <source>
        <strain evidence="4">BAW_Kor-Di-RS1</strain>
        <tissue evidence="4">Whole-body</tissue>
    </source>
</reference>
<feature type="domain" description="Peptidase A2" evidence="3">
    <location>
        <begin position="615"/>
        <end position="652"/>
    </location>
</feature>
<feature type="compositionally biased region" description="Basic and acidic residues" evidence="1">
    <location>
        <begin position="807"/>
        <end position="822"/>
    </location>
</feature>
<feature type="transmembrane region" description="Helical" evidence="2">
    <location>
        <begin position="1382"/>
        <end position="1404"/>
    </location>
</feature>
<keyword evidence="2" id="KW-0472">Membrane</keyword>
<accession>A0A835L1Y5</accession>
<feature type="compositionally biased region" description="Polar residues" evidence="1">
    <location>
        <begin position="443"/>
        <end position="452"/>
    </location>
</feature>
<evidence type="ECO:0000313" key="4">
    <source>
        <dbReference type="EMBL" id="KAF9409570.1"/>
    </source>
</evidence>
<proteinExistence type="predicted"/>
<feature type="compositionally biased region" description="Polar residues" evidence="1">
    <location>
        <begin position="463"/>
        <end position="474"/>
    </location>
</feature>
<evidence type="ECO:0000256" key="1">
    <source>
        <dbReference type="SAM" id="MobiDB-lite"/>
    </source>
</evidence>
<evidence type="ECO:0000259" key="3">
    <source>
        <dbReference type="PROSITE" id="PS50175"/>
    </source>
</evidence>
<dbReference type="PANTHER" id="PTHR47331:SF4">
    <property type="entry name" value="PEPTIDASE S1 DOMAIN-CONTAINING PROTEIN"/>
    <property type="match status" value="1"/>
</dbReference>
<feature type="region of interest" description="Disordered" evidence="1">
    <location>
        <begin position="120"/>
        <end position="143"/>
    </location>
</feature>
<feature type="region of interest" description="Disordered" evidence="1">
    <location>
        <begin position="804"/>
        <end position="828"/>
    </location>
</feature>
<dbReference type="Pfam" id="PF03564">
    <property type="entry name" value="DUF1759"/>
    <property type="match status" value="1"/>
</dbReference>
<dbReference type="InterPro" id="IPR005312">
    <property type="entry name" value="DUF1759"/>
</dbReference>
<comment type="caution">
    <text evidence="4">The sequence shown here is derived from an EMBL/GenBank/DDBJ whole genome shotgun (WGS) entry which is preliminary data.</text>
</comment>
<dbReference type="InterPro" id="IPR008737">
    <property type="entry name" value="DUF1758"/>
</dbReference>
<feature type="region of interest" description="Disordered" evidence="1">
    <location>
        <begin position="443"/>
        <end position="474"/>
    </location>
</feature>
<dbReference type="EMBL" id="JACKWZ010000309">
    <property type="protein sequence ID" value="KAF9409570.1"/>
    <property type="molecule type" value="Genomic_DNA"/>
</dbReference>
<dbReference type="PANTHER" id="PTHR47331">
    <property type="entry name" value="PHD-TYPE DOMAIN-CONTAINING PROTEIN"/>
    <property type="match status" value="1"/>
</dbReference>
<feature type="region of interest" description="Disordered" evidence="1">
    <location>
        <begin position="560"/>
        <end position="584"/>
    </location>
</feature>
<keyword evidence="2" id="KW-1133">Transmembrane helix</keyword>
<keyword evidence="5" id="KW-1185">Reference proteome</keyword>
<dbReference type="Pfam" id="PF05585">
    <property type="entry name" value="DUF1758"/>
    <property type="match status" value="1"/>
</dbReference>
<feature type="transmembrane region" description="Helical" evidence="2">
    <location>
        <begin position="14"/>
        <end position="36"/>
    </location>
</feature>
<sequence length="1465" mass="168446">MSDEGHGILLRMTLIPYFISILHLTTMVLGVTELISRQEAIFRDLKLICTNYKKDSPTRKNLTYLEERLSRLNNSWEKFVHNHQLLEESGATDLQYFDDDIFNSTKKMYEEVLQDMLKRKSELPSATTSKTEQPPATTKQGMGKSKFTFDDVKFHVPPRQTSDSTEKQQDLLRQQYCNFRAFERTVEKINISLMVPMEKWELEDHLNTLKSKWDHIEKANWELDYIIQDEDSIYQQKYRSAEKLYDDVKRKLQHNIWNNAHYEKSTPKIQIPDFHGNYNLWLTFRDLYIESVHNNPTLSKAQKMQHLKTKLKGEAEKLVQHLSISAENYTSCWEILTHRYDNKRLLFTSYMNTLLNQPSIQYPTATSIRKLHDIMMECLNGLKNIGLDTTNWDPIVVHLLVQKLDSATYNDYIKEIKNPRNVPELEEFAEFLESKFMSLEALQGNSQKSSANRPWKSEKQNHQSHNYKNKTQGSSYFNKSQNAPKTFFTTAKTCPICKTNHVLMNCEKFLAMNISKRNDTVRGLHICKNCLFSHGDKQCKSRKTCKLCHKAHHTLMHDFGETDLSNNKKGTKEENSLSTPSTSYGVNNVTNDGKEVLLTTVLLKVKTIDGNFINLRGLLDQGSQVSLITENAAQRLRLQRRKASAVVSGVGSLSGNCKGAINLECRSIHSDYKFNIEALIMKKLISNLPTASFSISNWQYLDNLKLADPQFNLSSPIDLLLGADIYSELILNGIIRSDERYPVAQQTKVGWILCGNANCCAITYNSCQVIDTLLNRNSNYKRVIRVLGWILRLSNIGKQRRSLNSKNKLDERANNQTEEKRSTTSKSKIWRGTTKQNTWLSLVLLSILAITGCARSSPTSNNIQVTPIPNNHPIYFDTAGQIQLIHDEWTLLVYYNLTAYWRATDQIKNYVNQIDKLCKRISHEYTPCETIVDHLRHELNHLTDYNSMLLTQHTRPKRGYFDGVGKLARTLFGVLDVDFAEKYEKDIEKLQSNDDYLLQLMKNQTLIVEAENNIIKRNTVFMNKQFETLHAYMNKTCSDITRIENRAQMLFTINDVNSAAVTSTLILSDLNRISEMLINALANIYRGHLDTHLFPANQLIEQLNIISGRLPQGLSLPVKDIQSELTTIYDLIHVRARITNNYMLFEIHVPLLSDEDYQIYRVIPIPFLRQGQLKIIQPSASFIAINFIKNSFITMEDQDMRQCTSYGEDQFICNLHSPVYNMINKDAPCEAQIFNQQDSVSCILNDVTCKETWTKLHKANMWLFTLCNKQLMRVICSDQVTPTVINGTGVISLKSKCLLQKKDATIFTHNQLGSSVNMKPEIEVPTIDSVINKIFDLGWKNTNISEQQAPTSVEMRKIDQQLEFQKSREILQSASDLSSHDIYHYSVTSLLLGGIAVLAIYIIFKRWYKMKKGVKTLPARTGDAPTGRENFGREIELQEIHSTSAGPIYSEAGPPKKTFHFEDLN</sequence>
<dbReference type="Pfam" id="PF12259">
    <property type="entry name" value="Baculo_F"/>
    <property type="match status" value="1"/>
</dbReference>
<dbReference type="PROSITE" id="PS50175">
    <property type="entry name" value="ASP_PROT_RETROV"/>
    <property type="match status" value="1"/>
</dbReference>
<feature type="compositionally biased region" description="Polar residues" evidence="1">
    <location>
        <begin position="124"/>
        <end position="140"/>
    </location>
</feature>
<dbReference type="InterPro" id="IPR022048">
    <property type="entry name" value="Envelope_fusion-like"/>
</dbReference>
<organism evidence="4 5">
    <name type="scientific">Spodoptera exigua</name>
    <name type="common">Beet armyworm</name>
    <name type="synonym">Noctua fulgens</name>
    <dbReference type="NCBI Taxonomy" id="7107"/>
    <lineage>
        <taxon>Eukaryota</taxon>
        <taxon>Metazoa</taxon>
        <taxon>Ecdysozoa</taxon>
        <taxon>Arthropoda</taxon>
        <taxon>Hexapoda</taxon>
        <taxon>Insecta</taxon>
        <taxon>Pterygota</taxon>
        <taxon>Neoptera</taxon>
        <taxon>Endopterygota</taxon>
        <taxon>Lepidoptera</taxon>
        <taxon>Glossata</taxon>
        <taxon>Ditrysia</taxon>
        <taxon>Noctuoidea</taxon>
        <taxon>Noctuidae</taxon>
        <taxon>Amphipyrinae</taxon>
        <taxon>Spodoptera</taxon>
    </lineage>
</organism>
<evidence type="ECO:0000256" key="2">
    <source>
        <dbReference type="SAM" id="Phobius"/>
    </source>
</evidence>
<dbReference type="GO" id="GO:0004190">
    <property type="term" value="F:aspartic-type endopeptidase activity"/>
    <property type="evidence" value="ECO:0007669"/>
    <property type="project" value="InterPro"/>
</dbReference>
<name>A0A835L1Y5_SPOEX</name>
<dbReference type="GO" id="GO:0006508">
    <property type="term" value="P:proteolysis"/>
    <property type="evidence" value="ECO:0007669"/>
    <property type="project" value="InterPro"/>
</dbReference>